<dbReference type="EMBL" id="JBHSQV010000027">
    <property type="protein sequence ID" value="MFC5985478.1"/>
    <property type="molecule type" value="Genomic_DNA"/>
</dbReference>
<evidence type="ECO:0000256" key="3">
    <source>
        <dbReference type="ARBA" id="ARBA00023082"/>
    </source>
</evidence>
<dbReference type="InterPro" id="IPR039425">
    <property type="entry name" value="RNA_pol_sigma-70-like"/>
</dbReference>
<comment type="similarity">
    <text evidence="1">Belongs to the sigma-70 factor family. ECF subfamily.</text>
</comment>
<accession>A0ABW1IK91</accession>
<keyword evidence="2" id="KW-0805">Transcription regulation</keyword>
<dbReference type="InterPro" id="IPR013249">
    <property type="entry name" value="RNA_pol_sigma70_r4_t2"/>
</dbReference>
<dbReference type="SUPFAM" id="SSF88946">
    <property type="entry name" value="Sigma2 domain of RNA polymerase sigma factors"/>
    <property type="match status" value="1"/>
</dbReference>
<dbReference type="PANTHER" id="PTHR43133:SF51">
    <property type="entry name" value="RNA POLYMERASE SIGMA FACTOR"/>
    <property type="match status" value="1"/>
</dbReference>
<keyword evidence="8" id="KW-1185">Reference proteome</keyword>
<feature type="domain" description="RNA polymerase sigma factor 70 region 4 type 2" evidence="6">
    <location>
        <begin position="121"/>
        <end position="173"/>
    </location>
</feature>
<dbReference type="Pfam" id="PF04542">
    <property type="entry name" value="Sigma70_r2"/>
    <property type="match status" value="1"/>
</dbReference>
<dbReference type="CDD" id="cd06171">
    <property type="entry name" value="Sigma70_r4"/>
    <property type="match status" value="1"/>
</dbReference>
<dbReference type="Pfam" id="PF08281">
    <property type="entry name" value="Sigma70_r4_2"/>
    <property type="match status" value="1"/>
</dbReference>
<reference evidence="8" key="1">
    <citation type="journal article" date="2019" name="Int. J. Syst. Evol. Microbiol.">
        <title>The Global Catalogue of Microorganisms (GCM) 10K type strain sequencing project: providing services to taxonomists for standard genome sequencing and annotation.</title>
        <authorList>
            <consortium name="The Broad Institute Genomics Platform"/>
            <consortium name="The Broad Institute Genome Sequencing Center for Infectious Disease"/>
            <person name="Wu L."/>
            <person name="Ma J."/>
        </authorList>
    </citation>
    <scope>NUCLEOTIDE SEQUENCE [LARGE SCALE GENOMIC DNA]</scope>
    <source>
        <strain evidence="8">CCM 8749</strain>
    </source>
</reference>
<dbReference type="SUPFAM" id="SSF88659">
    <property type="entry name" value="Sigma3 and sigma4 domains of RNA polymerase sigma factors"/>
    <property type="match status" value="1"/>
</dbReference>
<dbReference type="InterPro" id="IPR013325">
    <property type="entry name" value="RNA_pol_sigma_r2"/>
</dbReference>
<sequence>MLTDDQLVKRIAAGDQAAFETLIHRYHAPLQGYLERMLQDAGKAEDFTQETFVRLIRQLRTGRIPEQIVPWLYRVASNLCKDFWKSLKYKYENKSESVEDKEYRDKKPSVVEIYERQETRKELLDMLGQLSETQRQIVILRFYQDLKIQDIADIMGMNLSATKTSLYNALKKLKKYMLQHEDRLEEAGWYER</sequence>
<protein>
    <submittedName>
        <fullName evidence="7">RNA polymerase sigma factor</fullName>
    </submittedName>
</protein>
<gene>
    <name evidence="7" type="ORF">ACFPXP_03380</name>
</gene>
<evidence type="ECO:0000256" key="4">
    <source>
        <dbReference type="ARBA" id="ARBA00023163"/>
    </source>
</evidence>
<evidence type="ECO:0000313" key="8">
    <source>
        <dbReference type="Proteomes" id="UP001596250"/>
    </source>
</evidence>
<dbReference type="InterPro" id="IPR013324">
    <property type="entry name" value="RNA_pol_sigma_r3/r4-like"/>
</dbReference>
<dbReference type="PANTHER" id="PTHR43133">
    <property type="entry name" value="RNA POLYMERASE ECF-TYPE SIGMA FACTO"/>
    <property type="match status" value="1"/>
</dbReference>
<comment type="caution">
    <text evidence="7">The sequence shown here is derived from an EMBL/GenBank/DDBJ whole genome shotgun (WGS) entry which is preliminary data.</text>
</comment>
<dbReference type="InterPro" id="IPR036388">
    <property type="entry name" value="WH-like_DNA-bd_sf"/>
</dbReference>
<dbReference type="NCBIfam" id="TIGR02937">
    <property type="entry name" value="sigma70-ECF"/>
    <property type="match status" value="1"/>
</dbReference>
<dbReference type="Gene3D" id="1.10.10.10">
    <property type="entry name" value="Winged helix-like DNA-binding domain superfamily/Winged helix DNA-binding domain"/>
    <property type="match status" value="1"/>
</dbReference>
<evidence type="ECO:0000259" key="5">
    <source>
        <dbReference type="Pfam" id="PF04542"/>
    </source>
</evidence>
<dbReference type="InterPro" id="IPR007627">
    <property type="entry name" value="RNA_pol_sigma70_r2"/>
</dbReference>
<name>A0ABW1IK91_9BACL</name>
<feature type="domain" description="RNA polymerase sigma-70 region 2" evidence="5">
    <location>
        <begin position="22"/>
        <end position="87"/>
    </location>
</feature>
<keyword evidence="4" id="KW-0804">Transcription</keyword>
<organism evidence="7 8">
    <name type="scientific">Marinicrinis lubricantis</name>
    <dbReference type="NCBI Taxonomy" id="2086470"/>
    <lineage>
        <taxon>Bacteria</taxon>
        <taxon>Bacillati</taxon>
        <taxon>Bacillota</taxon>
        <taxon>Bacilli</taxon>
        <taxon>Bacillales</taxon>
        <taxon>Paenibacillaceae</taxon>
    </lineage>
</organism>
<dbReference type="InterPro" id="IPR014284">
    <property type="entry name" value="RNA_pol_sigma-70_dom"/>
</dbReference>
<evidence type="ECO:0000313" key="7">
    <source>
        <dbReference type="EMBL" id="MFC5985478.1"/>
    </source>
</evidence>
<dbReference type="RefSeq" id="WP_379892354.1">
    <property type="nucleotide sequence ID" value="NZ_CBCSCT010000009.1"/>
</dbReference>
<evidence type="ECO:0000259" key="6">
    <source>
        <dbReference type="Pfam" id="PF08281"/>
    </source>
</evidence>
<keyword evidence="3" id="KW-0731">Sigma factor</keyword>
<evidence type="ECO:0000256" key="2">
    <source>
        <dbReference type="ARBA" id="ARBA00023015"/>
    </source>
</evidence>
<evidence type="ECO:0000256" key="1">
    <source>
        <dbReference type="ARBA" id="ARBA00010641"/>
    </source>
</evidence>
<proteinExistence type="inferred from homology"/>
<dbReference type="Gene3D" id="1.10.1740.10">
    <property type="match status" value="1"/>
</dbReference>
<dbReference type="Proteomes" id="UP001596250">
    <property type="component" value="Unassembled WGS sequence"/>
</dbReference>